<organism evidence="1 2">
    <name type="scientific">Camellia lanceoleosa</name>
    <dbReference type="NCBI Taxonomy" id="1840588"/>
    <lineage>
        <taxon>Eukaryota</taxon>
        <taxon>Viridiplantae</taxon>
        <taxon>Streptophyta</taxon>
        <taxon>Embryophyta</taxon>
        <taxon>Tracheophyta</taxon>
        <taxon>Spermatophyta</taxon>
        <taxon>Magnoliopsida</taxon>
        <taxon>eudicotyledons</taxon>
        <taxon>Gunneridae</taxon>
        <taxon>Pentapetalae</taxon>
        <taxon>asterids</taxon>
        <taxon>Ericales</taxon>
        <taxon>Theaceae</taxon>
        <taxon>Camellia</taxon>
    </lineage>
</organism>
<reference evidence="1 2" key="1">
    <citation type="journal article" date="2022" name="Plant J.">
        <title>Chromosome-level genome of Camellia lanceoleosa provides a valuable resource for understanding genome evolution and self-incompatibility.</title>
        <authorList>
            <person name="Gong W."/>
            <person name="Xiao S."/>
            <person name="Wang L."/>
            <person name="Liao Z."/>
            <person name="Chang Y."/>
            <person name="Mo W."/>
            <person name="Hu G."/>
            <person name="Li W."/>
            <person name="Zhao G."/>
            <person name="Zhu H."/>
            <person name="Hu X."/>
            <person name="Ji K."/>
            <person name="Xiang X."/>
            <person name="Song Q."/>
            <person name="Yuan D."/>
            <person name="Jin S."/>
            <person name="Zhang L."/>
        </authorList>
    </citation>
    <scope>NUCLEOTIDE SEQUENCE [LARGE SCALE GENOMIC DNA]</scope>
    <source>
        <strain evidence="1">SQ_2022a</strain>
    </source>
</reference>
<sequence>MILNEDEKNDVDERVSCDVCLQQITGSAAAYKCTNCSPSIYLHKLCAEQPAEMEHPMHPEHPLALLQVVLNKFICDGCDIRLKEFIYRCSICNFNLDRRCALREHKSVLGFSHKTKRIRIICYDPYATDSLFIDDFGHLFDDFGSLDDLQIFGFEDNEPSDLPDFDFELGNEEFAWMDGPLNIACL</sequence>
<proteinExistence type="predicted"/>
<dbReference type="Proteomes" id="UP001060215">
    <property type="component" value="Chromosome 3"/>
</dbReference>
<accession>A0ACC0IHA7</accession>
<protein>
    <submittedName>
        <fullName evidence="1">Ethylene-responsive transcription factor ERF118</fullName>
    </submittedName>
</protein>
<gene>
    <name evidence="1" type="ORF">LOK49_LG02G00867</name>
</gene>
<evidence type="ECO:0000313" key="2">
    <source>
        <dbReference type="Proteomes" id="UP001060215"/>
    </source>
</evidence>
<dbReference type="EMBL" id="CM045760">
    <property type="protein sequence ID" value="KAI8025169.1"/>
    <property type="molecule type" value="Genomic_DNA"/>
</dbReference>
<name>A0ACC0IHA7_9ERIC</name>
<evidence type="ECO:0000313" key="1">
    <source>
        <dbReference type="EMBL" id="KAI8025169.1"/>
    </source>
</evidence>
<comment type="caution">
    <text evidence="1">The sequence shown here is derived from an EMBL/GenBank/DDBJ whole genome shotgun (WGS) entry which is preliminary data.</text>
</comment>
<keyword evidence="2" id="KW-1185">Reference proteome</keyword>